<evidence type="ECO:0000256" key="2">
    <source>
        <dbReference type="SAM" id="SignalP"/>
    </source>
</evidence>
<keyword evidence="2" id="KW-0732">Signal</keyword>
<dbReference type="AlphaFoldDB" id="A0AA36DQJ2"/>
<keyword evidence="4" id="KW-1185">Reference proteome</keyword>
<feature type="signal peptide" evidence="2">
    <location>
        <begin position="1"/>
        <end position="17"/>
    </location>
</feature>
<reference evidence="3" key="1">
    <citation type="submission" date="2023-07" db="EMBL/GenBank/DDBJ databases">
        <authorList>
            <consortium name="CYATHOMIX"/>
        </authorList>
    </citation>
    <scope>NUCLEOTIDE SEQUENCE</scope>
    <source>
        <strain evidence="3">N/A</strain>
    </source>
</reference>
<protein>
    <submittedName>
        <fullName evidence="3">Uncharacterized protein</fullName>
    </submittedName>
</protein>
<comment type="caution">
    <text evidence="3">The sequence shown here is derived from an EMBL/GenBank/DDBJ whole genome shotgun (WGS) entry which is preliminary data.</text>
</comment>
<proteinExistence type="predicted"/>
<evidence type="ECO:0000313" key="3">
    <source>
        <dbReference type="EMBL" id="CAJ0591927.1"/>
    </source>
</evidence>
<feature type="chain" id="PRO_5041242131" evidence="2">
    <location>
        <begin position="18"/>
        <end position="143"/>
    </location>
</feature>
<feature type="compositionally biased region" description="Basic residues" evidence="1">
    <location>
        <begin position="34"/>
        <end position="53"/>
    </location>
</feature>
<feature type="compositionally biased region" description="Low complexity" evidence="1">
    <location>
        <begin position="54"/>
        <end position="63"/>
    </location>
</feature>
<accession>A0AA36DQJ2</accession>
<name>A0AA36DQJ2_CYLNA</name>
<feature type="compositionally biased region" description="Polar residues" evidence="1">
    <location>
        <begin position="64"/>
        <end position="75"/>
    </location>
</feature>
<dbReference type="EMBL" id="CATQJL010000001">
    <property type="protein sequence ID" value="CAJ0591927.1"/>
    <property type="molecule type" value="Genomic_DNA"/>
</dbReference>
<evidence type="ECO:0000256" key="1">
    <source>
        <dbReference type="SAM" id="MobiDB-lite"/>
    </source>
</evidence>
<dbReference type="Proteomes" id="UP001176961">
    <property type="component" value="Unassembled WGS sequence"/>
</dbReference>
<feature type="region of interest" description="Disordered" evidence="1">
    <location>
        <begin position="20"/>
        <end position="75"/>
    </location>
</feature>
<organism evidence="3 4">
    <name type="scientific">Cylicocyclus nassatus</name>
    <name type="common">Nematode worm</name>
    <dbReference type="NCBI Taxonomy" id="53992"/>
    <lineage>
        <taxon>Eukaryota</taxon>
        <taxon>Metazoa</taxon>
        <taxon>Ecdysozoa</taxon>
        <taxon>Nematoda</taxon>
        <taxon>Chromadorea</taxon>
        <taxon>Rhabditida</taxon>
        <taxon>Rhabditina</taxon>
        <taxon>Rhabditomorpha</taxon>
        <taxon>Strongyloidea</taxon>
        <taxon>Strongylidae</taxon>
        <taxon>Cylicocyclus</taxon>
    </lineage>
</organism>
<gene>
    <name evidence="3" type="ORF">CYNAS_LOCUS3910</name>
</gene>
<sequence>MNFSTALIFAFIAVAFTKPHHKGSSNSSSDGDFKHKRHHHKHEHHHHTFHPRRSTSTTMSTPTEYKQSTESPVATTSNRIATEGVTTTTLAAGITTELELITQAEVEASTKLFPASTSTAPEVVTKIVTVEGSVPAGSTQSVV</sequence>
<evidence type="ECO:0000313" key="4">
    <source>
        <dbReference type="Proteomes" id="UP001176961"/>
    </source>
</evidence>